<dbReference type="NCBIfam" id="NF008169">
    <property type="entry name" value="PRK10917.2-3"/>
    <property type="match status" value="1"/>
</dbReference>
<evidence type="ECO:0000256" key="2">
    <source>
        <dbReference type="ARBA" id="ARBA00022763"/>
    </source>
</evidence>
<dbReference type="SMART" id="SM00490">
    <property type="entry name" value="HELICc"/>
    <property type="match status" value="1"/>
</dbReference>
<dbReference type="RefSeq" id="WP_008338790.1">
    <property type="nucleotide sequence ID" value="NZ_AFRZ01000001.1"/>
</dbReference>
<evidence type="ECO:0000256" key="7">
    <source>
        <dbReference type="ARBA" id="ARBA00023204"/>
    </source>
</evidence>
<evidence type="ECO:0000256" key="4">
    <source>
        <dbReference type="ARBA" id="ARBA00022806"/>
    </source>
</evidence>
<evidence type="ECO:0000313" key="10">
    <source>
        <dbReference type="EMBL" id="EHP29347.1"/>
    </source>
</evidence>
<dbReference type="InterPro" id="IPR014001">
    <property type="entry name" value="Helicase_ATP-bd"/>
</dbReference>
<dbReference type="AlphaFoldDB" id="B6BM75"/>
<feature type="domain" description="Helicase C-terminal" evidence="9">
    <location>
        <begin position="406"/>
        <end position="562"/>
    </location>
</feature>
<dbReference type="Proteomes" id="UP000006431">
    <property type="component" value="Unassembled WGS sequence"/>
</dbReference>
<dbReference type="eggNOG" id="COG1200">
    <property type="taxonomic scope" value="Bacteria"/>
</dbReference>
<dbReference type="InterPro" id="IPR012340">
    <property type="entry name" value="NA-bd_OB-fold"/>
</dbReference>
<dbReference type="InterPro" id="IPR011545">
    <property type="entry name" value="DEAD/DEAH_box_helicase_dom"/>
</dbReference>
<evidence type="ECO:0000256" key="5">
    <source>
        <dbReference type="ARBA" id="ARBA00022840"/>
    </source>
</evidence>
<proteinExistence type="predicted"/>
<dbReference type="PROSITE" id="PS51194">
    <property type="entry name" value="HELICASE_CTER"/>
    <property type="match status" value="1"/>
</dbReference>
<dbReference type="EC" id="3.6.1.-" evidence="10"/>
<dbReference type="EMBL" id="AFRZ01000001">
    <property type="protein sequence ID" value="EHP29347.1"/>
    <property type="molecule type" value="Genomic_DNA"/>
</dbReference>
<keyword evidence="6" id="KW-0238">DNA-binding</keyword>
<dbReference type="SUPFAM" id="SSF52540">
    <property type="entry name" value="P-loop containing nucleoside triphosphate hydrolases"/>
    <property type="match status" value="2"/>
</dbReference>
<dbReference type="SUPFAM" id="SSF50249">
    <property type="entry name" value="Nucleic acid-binding proteins"/>
    <property type="match status" value="1"/>
</dbReference>
<dbReference type="InterPro" id="IPR001650">
    <property type="entry name" value="Helicase_C-like"/>
</dbReference>
<name>B6BM75_SULGG</name>
<dbReference type="PANTHER" id="PTHR47964:SF1">
    <property type="entry name" value="ATP-DEPENDENT DNA HELICASE HOMOLOG RECG, CHLOROPLASTIC"/>
    <property type="match status" value="1"/>
</dbReference>
<feature type="domain" description="Helicase ATP-binding" evidence="8">
    <location>
        <begin position="238"/>
        <end position="388"/>
    </location>
</feature>
<keyword evidence="11" id="KW-1185">Reference proteome</keyword>
<dbReference type="GO" id="GO:0003677">
    <property type="term" value="F:DNA binding"/>
    <property type="evidence" value="ECO:0007669"/>
    <property type="project" value="UniProtKB-KW"/>
</dbReference>
<dbReference type="OrthoDB" id="9804325at2"/>
<keyword evidence="5" id="KW-0067">ATP-binding</keyword>
<evidence type="ECO:0000256" key="6">
    <source>
        <dbReference type="ARBA" id="ARBA00023125"/>
    </source>
</evidence>
<reference evidence="10 11" key="1">
    <citation type="journal article" date="2012" name="Proc. Natl. Acad. Sci. U.S.A.">
        <title>Genome and physiology of a model Epsilonproteobacterium responsible for sulfide detoxification in marine oxygen depletion zones.</title>
        <authorList>
            <person name="Grote J."/>
            <person name="Schott T."/>
            <person name="Bruckner C.G."/>
            <person name="Glockner F.O."/>
            <person name="Jost G."/>
            <person name="Teeling H."/>
            <person name="Labrenz M."/>
            <person name="Jurgens K."/>
        </authorList>
    </citation>
    <scope>NUCLEOTIDE SEQUENCE [LARGE SCALE GENOMIC DNA]</scope>
    <source>
        <strain evidence="10 11">GD1</strain>
    </source>
</reference>
<evidence type="ECO:0000313" key="11">
    <source>
        <dbReference type="Proteomes" id="UP000006431"/>
    </source>
</evidence>
<dbReference type="PROSITE" id="PS51192">
    <property type="entry name" value="HELICASE_ATP_BIND_1"/>
    <property type="match status" value="1"/>
</dbReference>
<dbReference type="Pfam" id="PF00270">
    <property type="entry name" value="DEAD"/>
    <property type="match status" value="1"/>
</dbReference>
<keyword evidence="3 10" id="KW-0378">Hydrolase</keyword>
<dbReference type="GO" id="GO:0006281">
    <property type="term" value="P:DNA repair"/>
    <property type="evidence" value="ECO:0007669"/>
    <property type="project" value="UniProtKB-KW"/>
</dbReference>
<sequence length="599" mass="67785">MNLTKDLESKFKKLGVNSWCELALNIPHSYEDLTLHNRIQIGKPQLIDATVESVFRAPNTIQITFYSHNLGHTISGVLFRPKPYMMHQFKVGDRDYFYGVIDCKTGNCSMSMPRKTTTVGSITPKYKSALRSDVMLRLVQNNLTLENLLSEGLKEEIAQEILKLHFPTTLVNLKELDAKTIDALKYLELFTYMKQLSAKRRYFEPIVKVDADYETWNSSLPFKLTNEQTDAIDDIKNDFKKDVASRRMIVGDVGSGKTMVILASASMMLPRRSILMAPTTILANQLFEEAQKFLPDAKSVLVTNKTKKIDLQEFDFIIGTHALLYRELPDAGLVMVDEQHRFGTAQRNMLEKLVSSGAKKPHFLQFSATPIPRTQAMIETAHIDVSLITSTPFTKDITSKVIHKNDFKDLLEHIEEEIAKNNQVLLVYPLVEQSEVLDYQSIDEARGYWEKSFDNVYVTHGKDKQKEEVLLDFREKGSLLIATTVVEVGISLPRLTTVVIVGAERLGLSTLHQLRGRVSRTGLKGYCYLYTNQSTTDRLDRFVDTTSGFDIANLDLKFRKSGDLLKGASQSGSQFKWVDLSEDIEIVSEVKKSLLLGSG</sequence>
<dbReference type="InterPro" id="IPR047112">
    <property type="entry name" value="RecG/Mfd"/>
</dbReference>
<organism evidence="10 11">
    <name type="scientific">Sulfurimonas gotlandica (strain DSM 19862 / JCM 16533 / GD1)</name>
    <dbReference type="NCBI Taxonomy" id="929558"/>
    <lineage>
        <taxon>Bacteria</taxon>
        <taxon>Pseudomonadati</taxon>
        <taxon>Campylobacterota</taxon>
        <taxon>Epsilonproteobacteria</taxon>
        <taxon>Campylobacterales</taxon>
        <taxon>Sulfurimonadaceae</taxon>
        <taxon>Sulfurimonas</taxon>
    </lineage>
</organism>
<dbReference type="GO" id="GO:0005524">
    <property type="term" value="F:ATP binding"/>
    <property type="evidence" value="ECO:0007669"/>
    <property type="project" value="UniProtKB-KW"/>
</dbReference>
<keyword evidence="7" id="KW-0234">DNA repair</keyword>
<gene>
    <name evidence="10" type="primary">recG</name>
    <name evidence="10" type="ORF">SMGD1_0820</name>
</gene>
<evidence type="ECO:0000259" key="9">
    <source>
        <dbReference type="PROSITE" id="PS51194"/>
    </source>
</evidence>
<dbReference type="PANTHER" id="PTHR47964">
    <property type="entry name" value="ATP-DEPENDENT DNA HELICASE HOMOLOG RECG, CHLOROPLASTIC"/>
    <property type="match status" value="1"/>
</dbReference>
<dbReference type="STRING" id="929558.SMGD1_0820"/>
<dbReference type="Gene3D" id="3.40.50.300">
    <property type="entry name" value="P-loop containing nucleotide triphosphate hydrolases"/>
    <property type="match status" value="2"/>
</dbReference>
<dbReference type="HOGENOM" id="CLU_005122_7_1_7"/>
<keyword evidence="1" id="KW-0547">Nucleotide-binding</keyword>
<dbReference type="Pfam" id="PF00271">
    <property type="entry name" value="Helicase_C"/>
    <property type="match status" value="1"/>
</dbReference>
<protein>
    <submittedName>
        <fullName evidence="10">ATP-dependent DNA helicase recG</fullName>
        <ecNumber evidence="10">3.6.1.-</ecNumber>
    </submittedName>
</protein>
<keyword evidence="2" id="KW-0227">DNA damage</keyword>
<dbReference type="PATRIC" id="fig|929558.5.peg.819"/>
<evidence type="ECO:0000256" key="3">
    <source>
        <dbReference type="ARBA" id="ARBA00022801"/>
    </source>
</evidence>
<keyword evidence="4 10" id="KW-0347">Helicase</keyword>
<evidence type="ECO:0000259" key="8">
    <source>
        <dbReference type="PROSITE" id="PS51192"/>
    </source>
</evidence>
<accession>B6BM75</accession>
<dbReference type="InterPro" id="IPR027417">
    <property type="entry name" value="P-loop_NTPase"/>
</dbReference>
<comment type="caution">
    <text evidence="10">The sequence shown here is derived from an EMBL/GenBank/DDBJ whole genome shotgun (WGS) entry which is preliminary data.</text>
</comment>
<dbReference type="SMART" id="SM00487">
    <property type="entry name" value="DEXDc"/>
    <property type="match status" value="1"/>
</dbReference>
<accession>H1FX37</accession>
<evidence type="ECO:0000256" key="1">
    <source>
        <dbReference type="ARBA" id="ARBA00022741"/>
    </source>
</evidence>
<dbReference type="GO" id="GO:0016787">
    <property type="term" value="F:hydrolase activity"/>
    <property type="evidence" value="ECO:0007669"/>
    <property type="project" value="UniProtKB-KW"/>
</dbReference>
<dbReference type="GO" id="GO:0003678">
    <property type="term" value="F:DNA helicase activity"/>
    <property type="evidence" value="ECO:0007669"/>
    <property type="project" value="TreeGrafter"/>
</dbReference>